<evidence type="ECO:0000313" key="3">
    <source>
        <dbReference type="EMBL" id="KAJ8481626.1"/>
    </source>
</evidence>
<sequence>MTSENPFSKYKALVFDCYGTLIDWEAGIYSSLKPLFERNGKPSDKRTVIQAYSSVEHELEARYPTLRYTDILAKVYITLEARLQSKEMPPDALRDDKSVSEPVVASAHRAQGTEQAASVLVGTSADASDAAGPNPAQAFAHSVPTWQPFPDTVPALVTLSRHFKLIILSNIDRATIAKTRRLMEGEDPANLAFSFDAVYTAEDAGAYKPAPEMLDYALEHLKEDFGIEQDAVLMTAQSMTHDIIPAKGRGMDTAWINRPNAITGLGISGEAAKYVFPTLGDMAEAVEKASA</sequence>
<dbReference type="InterPro" id="IPR036412">
    <property type="entry name" value="HAD-like_sf"/>
</dbReference>
<comment type="caution">
    <text evidence="3">The sequence shown here is derived from an EMBL/GenBank/DDBJ whole genome shotgun (WGS) entry which is preliminary data.</text>
</comment>
<proteinExistence type="predicted"/>
<feature type="compositionally biased region" description="Basic and acidic residues" evidence="2">
    <location>
        <begin position="87"/>
        <end position="99"/>
    </location>
</feature>
<dbReference type="PANTHER" id="PTHR43316:SF9">
    <property type="entry name" value="ACID DEHALOGENASE, PUTATIVE (AFU_ORTHOLOGUE AFUA_6G14460)-RELATED"/>
    <property type="match status" value="1"/>
</dbReference>
<dbReference type="Gene3D" id="3.40.50.1000">
    <property type="entry name" value="HAD superfamily/HAD-like"/>
    <property type="match status" value="1"/>
</dbReference>
<evidence type="ECO:0008006" key="5">
    <source>
        <dbReference type="Google" id="ProtNLM"/>
    </source>
</evidence>
<dbReference type="Proteomes" id="UP001215151">
    <property type="component" value="Unassembled WGS sequence"/>
</dbReference>
<dbReference type="InterPro" id="IPR051540">
    <property type="entry name" value="S-2-haloacid_dehalogenase"/>
</dbReference>
<dbReference type="Gene3D" id="1.10.150.750">
    <property type="match status" value="1"/>
</dbReference>
<dbReference type="SFLD" id="SFLDS00003">
    <property type="entry name" value="Haloacid_Dehalogenase"/>
    <property type="match status" value="1"/>
</dbReference>
<reference evidence="3" key="1">
    <citation type="submission" date="2022-11" db="EMBL/GenBank/DDBJ databases">
        <title>Genome Sequence of Cubamyces cubensis.</title>
        <authorList>
            <person name="Buettner E."/>
        </authorList>
    </citation>
    <scope>NUCLEOTIDE SEQUENCE</scope>
    <source>
        <strain evidence="3">MPL-01</strain>
    </source>
</reference>
<feature type="region of interest" description="Disordered" evidence="2">
    <location>
        <begin position="87"/>
        <end position="118"/>
    </location>
</feature>
<dbReference type="Pfam" id="PF00702">
    <property type="entry name" value="Hydrolase"/>
    <property type="match status" value="1"/>
</dbReference>
<dbReference type="AlphaFoldDB" id="A0AAD7X8Z1"/>
<dbReference type="EMBL" id="JAPEVG010000132">
    <property type="protein sequence ID" value="KAJ8481626.1"/>
    <property type="molecule type" value="Genomic_DNA"/>
</dbReference>
<organism evidence="3 4">
    <name type="scientific">Trametes cubensis</name>
    <dbReference type="NCBI Taxonomy" id="1111947"/>
    <lineage>
        <taxon>Eukaryota</taxon>
        <taxon>Fungi</taxon>
        <taxon>Dikarya</taxon>
        <taxon>Basidiomycota</taxon>
        <taxon>Agaricomycotina</taxon>
        <taxon>Agaricomycetes</taxon>
        <taxon>Polyporales</taxon>
        <taxon>Polyporaceae</taxon>
        <taxon>Trametes</taxon>
    </lineage>
</organism>
<dbReference type="SFLD" id="SFLDG01129">
    <property type="entry name" value="C1.5:_HAD__Beta-PGM__Phosphata"/>
    <property type="match status" value="1"/>
</dbReference>
<accession>A0AAD7X8Z1</accession>
<dbReference type="InterPro" id="IPR023214">
    <property type="entry name" value="HAD_sf"/>
</dbReference>
<evidence type="ECO:0000256" key="1">
    <source>
        <dbReference type="ARBA" id="ARBA00022801"/>
    </source>
</evidence>
<dbReference type="SUPFAM" id="SSF56784">
    <property type="entry name" value="HAD-like"/>
    <property type="match status" value="1"/>
</dbReference>
<gene>
    <name evidence="3" type="ORF">ONZ51_g5872</name>
</gene>
<dbReference type="PANTHER" id="PTHR43316">
    <property type="entry name" value="HYDROLASE, HALOACID DELAHOGENASE-RELATED"/>
    <property type="match status" value="1"/>
</dbReference>
<keyword evidence="4" id="KW-1185">Reference proteome</keyword>
<keyword evidence="1" id="KW-0378">Hydrolase</keyword>
<evidence type="ECO:0000313" key="4">
    <source>
        <dbReference type="Proteomes" id="UP001215151"/>
    </source>
</evidence>
<dbReference type="GO" id="GO:0016787">
    <property type="term" value="F:hydrolase activity"/>
    <property type="evidence" value="ECO:0007669"/>
    <property type="project" value="UniProtKB-KW"/>
</dbReference>
<protein>
    <recommendedName>
        <fullName evidence="5">Haloalkanoic acid dehalogenase</fullName>
    </recommendedName>
</protein>
<evidence type="ECO:0000256" key="2">
    <source>
        <dbReference type="SAM" id="MobiDB-lite"/>
    </source>
</evidence>
<name>A0AAD7X8Z1_9APHY</name>